<dbReference type="SUPFAM" id="SSF82895">
    <property type="entry name" value="TSP-1 type 1 repeat"/>
    <property type="match status" value="1"/>
</dbReference>
<evidence type="ECO:0000313" key="7">
    <source>
        <dbReference type="Proteomes" id="UP001283361"/>
    </source>
</evidence>
<dbReference type="InterPro" id="IPR043973">
    <property type="entry name" value="TSP1_CCN"/>
</dbReference>
<proteinExistence type="predicted"/>
<dbReference type="Gene3D" id="2.20.100.10">
    <property type="entry name" value="Thrombospondin type-1 (TSP1) repeat"/>
    <property type="match status" value="1"/>
</dbReference>
<dbReference type="Pfam" id="PF19035">
    <property type="entry name" value="TSP1_CCN"/>
    <property type="match status" value="1"/>
</dbReference>
<feature type="compositionally biased region" description="Basic and acidic residues" evidence="4">
    <location>
        <begin position="196"/>
        <end position="219"/>
    </location>
</feature>
<dbReference type="SMART" id="SM00041">
    <property type="entry name" value="CT"/>
    <property type="match status" value="1"/>
</dbReference>
<dbReference type="GO" id="GO:0007155">
    <property type="term" value="P:cell adhesion"/>
    <property type="evidence" value="ECO:0007669"/>
    <property type="project" value="TreeGrafter"/>
</dbReference>
<dbReference type="GO" id="GO:0045597">
    <property type="term" value="P:positive regulation of cell differentiation"/>
    <property type="evidence" value="ECO:0007669"/>
    <property type="project" value="TreeGrafter"/>
</dbReference>
<dbReference type="InterPro" id="IPR036383">
    <property type="entry name" value="TSP1_rpt_sf"/>
</dbReference>
<dbReference type="InterPro" id="IPR050941">
    <property type="entry name" value="CCN"/>
</dbReference>
<evidence type="ECO:0000256" key="2">
    <source>
        <dbReference type="ARBA" id="ARBA00023157"/>
    </source>
</evidence>
<dbReference type="GO" id="GO:0008201">
    <property type="term" value="F:heparin binding"/>
    <property type="evidence" value="ECO:0007669"/>
    <property type="project" value="TreeGrafter"/>
</dbReference>
<dbReference type="PANTHER" id="PTHR11348:SF17">
    <property type="entry name" value="CCN"/>
    <property type="match status" value="1"/>
</dbReference>
<dbReference type="GO" id="GO:0031012">
    <property type="term" value="C:extracellular matrix"/>
    <property type="evidence" value="ECO:0007669"/>
    <property type="project" value="TreeGrafter"/>
</dbReference>
<protein>
    <recommendedName>
        <fullName evidence="5">CTCK domain-containing protein</fullName>
    </recommendedName>
</protein>
<sequence length="237" mass="28541">MTTTSAPPTTTLAFPRGQRGVANGPCPQGRGSDWTPCSITCGTGVSVRTIVDPVTCATAQELRLCLLRPCEEKLSRQGREKCTSTVKLKRKRRIIYHDCISVKMYRLRFCDTCRKRKCCFPKRTRQRKIEFQCSRGKREVFNFMWIKKCRCAKKCYGKVESRGKRRRARERSKKRRERERIRKRRERERSKKRRERERNEKRERERGKKRRGEDREPKRRDKKRGDKRGRRRKNMKQ</sequence>
<gene>
    <name evidence="6" type="ORF">RRG08_004701</name>
</gene>
<dbReference type="PROSITE" id="PS01185">
    <property type="entry name" value="CTCK_1"/>
    <property type="match status" value="1"/>
</dbReference>
<dbReference type="PROSITE" id="PS50092">
    <property type="entry name" value="TSP1"/>
    <property type="match status" value="1"/>
</dbReference>
<feature type="region of interest" description="Disordered" evidence="4">
    <location>
        <begin position="162"/>
        <end position="237"/>
    </location>
</feature>
<keyword evidence="2" id="KW-1015">Disulfide bond</keyword>
<dbReference type="GO" id="GO:0005615">
    <property type="term" value="C:extracellular space"/>
    <property type="evidence" value="ECO:0007669"/>
    <property type="project" value="TreeGrafter"/>
</dbReference>
<evidence type="ECO:0000313" key="6">
    <source>
        <dbReference type="EMBL" id="KAK3766466.1"/>
    </source>
</evidence>
<dbReference type="InterPro" id="IPR006207">
    <property type="entry name" value="Cys_knot_C"/>
</dbReference>
<comment type="caution">
    <text evidence="6">The sequence shown here is derived from an EMBL/GenBank/DDBJ whole genome shotgun (WGS) entry which is preliminary data.</text>
</comment>
<dbReference type="PROSITE" id="PS01225">
    <property type="entry name" value="CTCK_2"/>
    <property type="match status" value="1"/>
</dbReference>
<name>A0AAE0ZD16_9GAST</name>
<feature type="compositionally biased region" description="Low complexity" evidence="4">
    <location>
        <begin position="1"/>
        <end position="11"/>
    </location>
</feature>
<keyword evidence="1" id="KW-0732">Signal</keyword>
<evidence type="ECO:0000256" key="1">
    <source>
        <dbReference type="ARBA" id="ARBA00022729"/>
    </source>
</evidence>
<dbReference type="SMART" id="SM00209">
    <property type="entry name" value="TSP1"/>
    <property type="match status" value="1"/>
</dbReference>
<organism evidence="6 7">
    <name type="scientific">Elysia crispata</name>
    <name type="common">lettuce slug</name>
    <dbReference type="NCBI Taxonomy" id="231223"/>
    <lineage>
        <taxon>Eukaryota</taxon>
        <taxon>Metazoa</taxon>
        <taxon>Spiralia</taxon>
        <taxon>Lophotrochozoa</taxon>
        <taxon>Mollusca</taxon>
        <taxon>Gastropoda</taxon>
        <taxon>Heterobranchia</taxon>
        <taxon>Euthyneura</taxon>
        <taxon>Panpulmonata</taxon>
        <taxon>Sacoglossa</taxon>
        <taxon>Placobranchoidea</taxon>
        <taxon>Plakobranchidae</taxon>
        <taxon>Elysia</taxon>
    </lineage>
</organism>
<reference evidence="6" key="1">
    <citation type="journal article" date="2023" name="G3 (Bethesda)">
        <title>A reference genome for the long-term kleptoplast-retaining sea slug Elysia crispata morphotype clarki.</title>
        <authorList>
            <person name="Eastman K.E."/>
            <person name="Pendleton A.L."/>
            <person name="Shaikh M.A."/>
            <person name="Suttiyut T."/>
            <person name="Ogas R."/>
            <person name="Tomko P."/>
            <person name="Gavelis G."/>
            <person name="Widhalm J.R."/>
            <person name="Wisecaver J.H."/>
        </authorList>
    </citation>
    <scope>NUCLEOTIDE SEQUENCE</scope>
    <source>
        <strain evidence="6">ECLA1</strain>
    </source>
</reference>
<evidence type="ECO:0000256" key="4">
    <source>
        <dbReference type="SAM" id="MobiDB-lite"/>
    </source>
</evidence>
<feature type="region of interest" description="Disordered" evidence="4">
    <location>
        <begin position="1"/>
        <end position="30"/>
    </location>
</feature>
<feature type="compositionally biased region" description="Basic residues" evidence="4">
    <location>
        <begin position="163"/>
        <end position="195"/>
    </location>
</feature>
<comment type="caution">
    <text evidence="3">Lacks conserved residue(s) required for the propagation of feature annotation.</text>
</comment>
<dbReference type="PANTHER" id="PTHR11348">
    <property type="entry name" value="CONNECTIVE TISSUE GROWTH FACTOR-RELATED"/>
    <property type="match status" value="1"/>
</dbReference>
<evidence type="ECO:0000259" key="5">
    <source>
        <dbReference type="PROSITE" id="PS01225"/>
    </source>
</evidence>
<dbReference type="Proteomes" id="UP001283361">
    <property type="component" value="Unassembled WGS sequence"/>
</dbReference>
<accession>A0AAE0ZD16</accession>
<dbReference type="GO" id="GO:0005178">
    <property type="term" value="F:integrin binding"/>
    <property type="evidence" value="ECO:0007669"/>
    <property type="project" value="TreeGrafter"/>
</dbReference>
<dbReference type="InterPro" id="IPR000884">
    <property type="entry name" value="TSP1_rpt"/>
</dbReference>
<evidence type="ECO:0000256" key="3">
    <source>
        <dbReference type="PROSITE-ProRule" id="PRU00039"/>
    </source>
</evidence>
<dbReference type="AlphaFoldDB" id="A0AAE0ZD16"/>
<keyword evidence="7" id="KW-1185">Reference proteome</keyword>
<dbReference type="EMBL" id="JAWDGP010004225">
    <property type="protein sequence ID" value="KAK3766466.1"/>
    <property type="molecule type" value="Genomic_DNA"/>
</dbReference>
<dbReference type="GO" id="GO:0007165">
    <property type="term" value="P:signal transduction"/>
    <property type="evidence" value="ECO:0007669"/>
    <property type="project" value="InterPro"/>
</dbReference>
<feature type="compositionally biased region" description="Basic residues" evidence="4">
    <location>
        <begin position="220"/>
        <end position="237"/>
    </location>
</feature>
<feature type="domain" description="CTCK" evidence="5">
    <location>
        <begin position="82"/>
        <end position="156"/>
    </location>
</feature>